<proteinExistence type="inferred from homology"/>
<keyword evidence="8" id="KW-0969">Cilium</keyword>
<dbReference type="Pfam" id="PF00771">
    <property type="entry name" value="FHIPEP"/>
    <property type="match status" value="1"/>
</dbReference>
<keyword evidence="8" id="KW-0966">Cell projection</keyword>
<evidence type="ECO:0000256" key="1">
    <source>
        <dbReference type="ARBA" id="ARBA00004651"/>
    </source>
</evidence>
<dbReference type="OrthoDB" id="9759185at2"/>
<dbReference type="EMBL" id="LGCL01000041">
    <property type="protein sequence ID" value="KPL71421.1"/>
    <property type="molecule type" value="Genomic_DNA"/>
</dbReference>
<keyword evidence="7" id="KW-0813">Transport</keyword>
<keyword evidence="3 7" id="KW-1003">Cell membrane</keyword>
<name>A0A0P6X8C1_9CHLR</name>
<dbReference type="PANTHER" id="PTHR30161:SF1">
    <property type="entry name" value="FLAGELLAR BIOSYNTHESIS PROTEIN FLHA-RELATED"/>
    <property type="match status" value="1"/>
</dbReference>
<evidence type="ECO:0000256" key="3">
    <source>
        <dbReference type="ARBA" id="ARBA00022475"/>
    </source>
</evidence>
<dbReference type="AlphaFoldDB" id="A0A0P6X8C1"/>
<feature type="transmembrane region" description="Helical" evidence="7">
    <location>
        <begin position="283"/>
        <end position="299"/>
    </location>
</feature>
<evidence type="ECO:0000256" key="4">
    <source>
        <dbReference type="ARBA" id="ARBA00022692"/>
    </source>
</evidence>
<evidence type="ECO:0000313" key="8">
    <source>
        <dbReference type="EMBL" id="KPL71421.1"/>
    </source>
</evidence>
<dbReference type="InterPro" id="IPR042193">
    <property type="entry name" value="FHIPEP_3"/>
</dbReference>
<dbReference type="GO" id="GO:0009306">
    <property type="term" value="P:protein secretion"/>
    <property type="evidence" value="ECO:0007669"/>
    <property type="project" value="InterPro"/>
</dbReference>
<keyword evidence="8" id="KW-0282">Flagellum</keyword>
<keyword evidence="6 7" id="KW-0472">Membrane</keyword>
<dbReference type="Gene3D" id="3.40.50.12790">
    <property type="entry name" value="FHIPEP family, domain 4"/>
    <property type="match status" value="1"/>
</dbReference>
<dbReference type="InterPro" id="IPR006301">
    <property type="entry name" value="FlhA"/>
</dbReference>
<reference evidence="8 9" key="1">
    <citation type="submission" date="2015-07" db="EMBL/GenBank/DDBJ databases">
        <title>Genome sequence of Ornatilinea apprima DSM 23815.</title>
        <authorList>
            <person name="Hemp J."/>
            <person name="Ward L.M."/>
            <person name="Pace L.A."/>
            <person name="Fischer W.W."/>
        </authorList>
    </citation>
    <scope>NUCLEOTIDE SEQUENCE [LARGE SCALE GENOMIC DNA]</scope>
    <source>
        <strain evidence="8 9">P3M-1</strain>
    </source>
</reference>
<dbReference type="InterPro" id="IPR042196">
    <property type="entry name" value="FHIPEP_4"/>
</dbReference>
<feature type="transmembrane region" description="Helical" evidence="7">
    <location>
        <begin position="204"/>
        <end position="225"/>
    </location>
</feature>
<accession>A0A0P6X8C1</accession>
<evidence type="ECO:0000256" key="2">
    <source>
        <dbReference type="ARBA" id="ARBA00008835"/>
    </source>
</evidence>
<comment type="caution">
    <text evidence="8">The sequence shown here is derived from an EMBL/GenBank/DDBJ whole genome shotgun (WGS) entry which is preliminary data.</text>
</comment>
<keyword evidence="7" id="KW-1006">Bacterial flagellum protein export</keyword>
<comment type="subcellular location">
    <subcellularLocation>
        <location evidence="1 7">Cell membrane</location>
        <topology evidence="1 7">Multi-pass membrane protein</topology>
    </subcellularLocation>
</comment>
<keyword evidence="7" id="KW-1005">Bacterial flagellum biogenesis</keyword>
<keyword evidence="5 7" id="KW-1133">Transmembrane helix</keyword>
<dbReference type="RefSeq" id="WP_075064279.1">
    <property type="nucleotide sequence ID" value="NZ_LGCL01000041.1"/>
</dbReference>
<sequence length="698" mass="75432">MATNQFTAPLNNLKILARSKDMVMALSLVVIVSLMLLPLPSFVLDLLIALNIAISIGIVLLTMFITQPLEFSVFPTVLLLVTLYRLGINIATSRLILLNGSAGKVVDTFGSLMVGGNYVVGIVIFLILMIIQFVVINNGAGRVAEVSARFTLDAMPGKQLSIDADLNAGLIDEQTARKRRREIETEADFYGAMDGSSKFVKNDAVAAIIIMVVNIIGGFLIGIVQNGMEFTQALQTYTLLTVGAGLAVQIPALLVSAASGLVVTRSTSDNSLGTDLFKQVGNFNMLAVAAVMVAVMSLIPGIPKAPFLLVGSGMGVAAFFVQKLKDSEKAEALDVQASEAALVSEAEEPESPEDMLKMVVVDPVEMEIGYSLIPLIDDEQADNLLRRVTGIRRQVMQELGLVLPVVRIRDNLRLPPQTYRIKIRGQEVARGELMLDRVLAIPGSDVDENLPGVQTTEPAFGLPAIWVSESERGRAELMGYTVVNPLSVLSTHFTEVVRGHSSDLLSRQMVQEMINQIRSKSPAAVDGVIPDLLSLGDLQSVLRSLLDERVPIRDMVGILEVLANNAGMTRDPHILAEAVRQSLAHTLSSQFRDDGGTLHVFTLSPQVEAELRNGLSQSEGGIGFQIDAAFAQKVIARTGEMMEKLASMGFIPILLCSRELRLAFHNLVSRSLPNLIVMAYSEVSSNTRVKAHGMVLVD</sequence>
<dbReference type="STRING" id="1134406.ADN00_17170"/>
<dbReference type="Gene3D" id="3.40.30.60">
    <property type="entry name" value="FHIPEP family, domain 1"/>
    <property type="match status" value="1"/>
</dbReference>
<dbReference type="PRINTS" id="PR00949">
    <property type="entry name" value="TYPE3IMAPROT"/>
</dbReference>
<dbReference type="PATRIC" id="fig|1134406.4.peg.496"/>
<dbReference type="InterPro" id="IPR001712">
    <property type="entry name" value="T3SS_FHIPEP"/>
</dbReference>
<feature type="transmembrane region" description="Helical" evidence="7">
    <location>
        <begin position="46"/>
        <end position="65"/>
    </location>
</feature>
<comment type="function">
    <text evidence="7">Required for formation of the rod structure of the flagellar apparatus. Together with FliI and FliH, may constitute the export apparatus of flagellin.</text>
</comment>
<keyword evidence="9" id="KW-1185">Reference proteome</keyword>
<organism evidence="8 9">
    <name type="scientific">Ornatilinea apprima</name>
    <dbReference type="NCBI Taxonomy" id="1134406"/>
    <lineage>
        <taxon>Bacteria</taxon>
        <taxon>Bacillati</taxon>
        <taxon>Chloroflexota</taxon>
        <taxon>Anaerolineae</taxon>
        <taxon>Anaerolineales</taxon>
        <taxon>Anaerolineaceae</taxon>
        <taxon>Ornatilinea</taxon>
    </lineage>
</organism>
<evidence type="ECO:0000256" key="6">
    <source>
        <dbReference type="ARBA" id="ARBA00023136"/>
    </source>
</evidence>
<feature type="transmembrane region" description="Helical" evidence="7">
    <location>
        <begin position="118"/>
        <end position="136"/>
    </location>
</feature>
<evidence type="ECO:0000256" key="5">
    <source>
        <dbReference type="ARBA" id="ARBA00022989"/>
    </source>
</evidence>
<dbReference type="GO" id="GO:0005886">
    <property type="term" value="C:plasma membrane"/>
    <property type="evidence" value="ECO:0007669"/>
    <property type="project" value="UniProtKB-SubCell"/>
</dbReference>
<protein>
    <recommendedName>
        <fullName evidence="7">Flagellar biosynthesis protein FlhA</fullName>
    </recommendedName>
</protein>
<comment type="similarity">
    <text evidence="2 7">Belongs to the FHIPEP (flagella/HR/invasion proteins export pore) family.</text>
</comment>
<dbReference type="Proteomes" id="UP000050417">
    <property type="component" value="Unassembled WGS sequence"/>
</dbReference>
<dbReference type="PANTHER" id="PTHR30161">
    <property type="entry name" value="FLAGELLAR EXPORT PROTEIN, MEMBRANE FLHA SUBUNIT-RELATED"/>
    <property type="match status" value="1"/>
</dbReference>
<feature type="transmembrane region" description="Helical" evidence="7">
    <location>
        <begin position="21"/>
        <end position="40"/>
    </location>
</feature>
<feature type="transmembrane region" description="Helical" evidence="7">
    <location>
        <begin position="77"/>
        <end position="98"/>
    </location>
</feature>
<dbReference type="Gene3D" id="1.10.8.540">
    <property type="entry name" value="FHIPEP family, domain 3"/>
    <property type="match status" value="1"/>
</dbReference>
<evidence type="ECO:0000256" key="7">
    <source>
        <dbReference type="RuleBase" id="RU364093"/>
    </source>
</evidence>
<keyword evidence="4 7" id="KW-0812">Transmembrane</keyword>
<dbReference type="InterPro" id="IPR042194">
    <property type="entry name" value="FHIPEP_1"/>
</dbReference>
<keyword evidence="7" id="KW-0653">Protein transport</keyword>
<feature type="transmembrane region" description="Helical" evidence="7">
    <location>
        <begin position="237"/>
        <end position="263"/>
    </location>
</feature>
<gene>
    <name evidence="7 8" type="primary">flhA</name>
    <name evidence="8" type="ORF">ADN00_17170</name>
</gene>
<dbReference type="GO" id="GO:0044780">
    <property type="term" value="P:bacterial-type flagellum assembly"/>
    <property type="evidence" value="ECO:0007669"/>
    <property type="project" value="InterPro"/>
</dbReference>
<evidence type="ECO:0000313" key="9">
    <source>
        <dbReference type="Proteomes" id="UP000050417"/>
    </source>
</evidence>
<dbReference type="NCBIfam" id="TIGR01398">
    <property type="entry name" value="FlhA"/>
    <property type="match status" value="1"/>
</dbReference>
<dbReference type="PIRSF" id="PIRSF005419">
    <property type="entry name" value="FlhA"/>
    <property type="match status" value="1"/>
</dbReference>